<feature type="transmembrane region" description="Helical" evidence="1">
    <location>
        <begin position="39"/>
        <end position="63"/>
    </location>
</feature>
<comment type="caution">
    <text evidence="2">The sequence shown here is derived from an EMBL/GenBank/DDBJ whole genome shotgun (WGS) entry which is preliminary data.</text>
</comment>
<evidence type="ECO:0000256" key="1">
    <source>
        <dbReference type="SAM" id="Phobius"/>
    </source>
</evidence>
<feature type="transmembrane region" description="Helical" evidence="1">
    <location>
        <begin position="12"/>
        <end position="33"/>
    </location>
</feature>
<name>A0A9W6GBI4_9ACTN</name>
<keyword evidence="1" id="KW-0472">Membrane</keyword>
<reference evidence="2" key="1">
    <citation type="submission" date="2022-12" db="EMBL/GenBank/DDBJ databases">
        <title>Reference genome sequencing for broad-spectrum identification of bacterial and archaeal isolates by mass spectrometry.</title>
        <authorList>
            <person name="Sekiguchi Y."/>
            <person name="Tourlousse D.M."/>
        </authorList>
    </citation>
    <scope>NUCLEOTIDE SEQUENCE</scope>
    <source>
        <strain evidence="2">LLR39Z86</strain>
    </source>
</reference>
<evidence type="ECO:0000313" key="3">
    <source>
        <dbReference type="Proteomes" id="UP001144313"/>
    </source>
</evidence>
<keyword evidence="1" id="KW-1133">Transmembrane helix</keyword>
<evidence type="ECO:0000313" key="2">
    <source>
        <dbReference type="EMBL" id="GLI45005.1"/>
    </source>
</evidence>
<keyword evidence="1" id="KW-0812">Transmembrane</keyword>
<dbReference type="RefSeq" id="WP_270115776.1">
    <property type="nucleotide sequence ID" value="NZ_BAAAOL010000001.1"/>
</dbReference>
<dbReference type="EMBL" id="BSDT01000001">
    <property type="protein sequence ID" value="GLI45005.1"/>
    <property type="molecule type" value="Genomic_DNA"/>
</dbReference>
<feature type="transmembrane region" description="Helical" evidence="1">
    <location>
        <begin position="113"/>
        <end position="133"/>
    </location>
</feature>
<sequence length="303" mass="33180">MRQLLSRYGPVLLWQFAWLALVSLPLATLIYWLASDGTFLMWAWAAGVLVLAAIAAFNLSEPFARLISWRHRFGRLAVDPDRRVVVLMHCWLSFPAILPGVNTASDWGFASGMRMFAVMWVVMFAGAWIWWALIGRGSAAAPLPPPTLPGSALVDARIVSNGGDEDPDTITVSVAAREPATNDKALYSVMLLQLMPSIKGGERRWNVRIDGESAATVTQTWEHPRWWPPIEWTGDASAMYAGKTISFTPTGKKEHDLGQALAQLRRLAEHGFAVLGGIGGNPFEYAHYPQVTARPAGGQPSSS</sequence>
<proteinExistence type="predicted"/>
<organism evidence="2 3">
    <name type="scientific">Glycomyces algeriensis</name>
    <dbReference type="NCBI Taxonomy" id="256037"/>
    <lineage>
        <taxon>Bacteria</taxon>
        <taxon>Bacillati</taxon>
        <taxon>Actinomycetota</taxon>
        <taxon>Actinomycetes</taxon>
        <taxon>Glycomycetales</taxon>
        <taxon>Glycomycetaceae</taxon>
        <taxon>Glycomyces</taxon>
    </lineage>
</organism>
<gene>
    <name evidence="2" type="ORF">GALLR39Z86_48550</name>
</gene>
<protein>
    <submittedName>
        <fullName evidence="2">Uncharacterized protein</fullName>
    </submittedName>
</protein>
<accession>A0A9W6GBI4</accession>
<dbReference type="AlphaFoldDB" id="A0A9W6GBI4"/>
<dbReference type="Proteomes" id="UP001144313">
    <property type="component" value="Unassembled WGS sequence"/>
</dbReference>
<keyword evidence="3" id="KW-1185">Reference proteome</keyword>